<dbReference type="eggNOG" id="ENOG502RH4A">
    <property type="taxonomic scope" value="Eukaryota"/>
</dbReference>
<feature type="region of interest" description="Disordered" evidence="1">
    <location>
        <begin position="372"/>
        <end position="409"/>
    </location>
</feature>
<proteinExistence type="predicted"/>
<evidence type="ECO:0000256" key="1">
    <source>
        <dbReference type="SAM" id="MobiDB-lite"/>
    </source>
</evidence>
<feature type="compositionally biased region" description="Acidic residues" evidence="1">
    <location>
        <begin position="389"/>
        <end position="409"/>
    </location>
</feature>
<evidence type="ECO:0000313" key="3">
    <source>
        <dbReference type="Proteomes" id="UP000054032"/>
    </source>
</evidence>
<dbReference type="HOGENOM" id="CLU_677903_0_0_1"/>
<dbReference type="OrthoDB" id="3783520at2759"/>
<dbReference type="AlphaFoldDB" id="W6ZM73"/>
<protein>
    <submittedName>
        <fullName evidence="2">Uncharacterized protein</fullName>
    </submittedName>
</protein>
<accession>W6ZM73</accession>
<feature type="compositionally biased region" description="Low complexity" evidence="1">
    <location>
        <begin position="302"/>
        <end position="317"/>
    </location>
</feature>
<name>W6ZM73_COCMI</name>
<dbReference type="KEGG" id="bor:COCMIDRAFT_31659"/>
<gene>
    <name evidence="2" type="ORF">COCMIDRAFT_31659</name>
</gene>
<dbReference type="Proteomes" id="UP000054032">
    <property type="component" value="Unassembled WGS sequence"/>
</dbReference>
<keyword evidence="3" id="KW-1185">Reference proteome</keyword>
<evidence type="ECO:0000313" key="2">
    <source>
        <dbReference type="EMBL" id="EUC51103.1"/>
    </source>
</evidence>
<reference evidence="2 3" key="1">
    <citation type="journal article" date="2013" name="PLoS Genet.">
        <title>Comparative genome structure, secondary metabolite, and effector coding capacity across Cochliobolus pathogens.</title>
        <authorList>
            <person name="Condon B.J."/>
            <person name="Leng Y."/>
            <person name="Wu D."/>
            <person name="Bushley K.E."/>
            <person name="Ohm R.A."/>
            <person name="Otillar R."/>
            <person name="Martin J."/>
            <person name="Schackwitz W."/>
            <person name="Grimwood J."/>
            <person name="MohdZainudin N."/>
            <person name="Xue C."/>
            <person name="Wang R."/>
            <person name="Manning V.A."/>
            <person name="Dhillon B."/>
            <person name="Tu Z.J."/>
            <person name="Steffenson B.J."/>
            <person name="Salamov A."/>
            <person name="Sun H."/>
            <person name="Lowry S."/>
            <person name="LaButti K."/>
            <person name="Han J."/>
            <person name="Copeland A."/>
            <person name="Lindquist E."/>
            <person name="Barry K."/>
            <person name="Schmutz J."/>
            <person name="Baker S.E."/>
            <person name="Ciuffetti L.M."/>
            <person name="Grigoriev I.V."/>
            <person name="Zhong S."/>
            <person name="Turgeon B.G."/>
        </authorList>
    </citation>
    <scope>NUCLEOTIDE SEQUENCE [LARGE SCALE GENOMIC DNA]</scope>
    <source>
        <strain evidence="2 3">ATCC 44560</strain>
    </source>
</reference>
<organism evidence="2 3">
    <name type="scientific">Bipolaris oryzae ATCC 44560</name>
    <dbReference type="NCBI Taxonomy" id="930090"/>
    <lineage>
        <taxon>Eukaryota</taxon>
        <taxon>Fungi</taxon>
        <taxon>Dikarya</taxon>
        <taxon>Ascomycota</taxon>
        <taxon>Pezizomycotina</taxon>
        <taxon>Dothideomycetes</taxon>
        <taxon>Pleosporomycetidae</taxon>
        <taxon>Pleosporales</taxon>
        <taxon>Pleosporineae</taxon>
        <taxon>Pleosporaceae</taxon>
        <taxon>Bipolaris</taxon>
    </lineage>
</organism>
<dbReference type="RefSeq" id="XP_007682359.1">
    <property type="nucleotide sequence ID" value="XM_007684169.1"/>
</dbReference>
<sequence length="409" mass="46467">MPMMLTPEYMPATLDKKQTLAGSFFGHPIRTASKCGHAIHPSSSTHVPWCPRCALSRARARSDAALKKLASQGGLKPPEPMRNQRWNKARKGYFIAKQRFEKTRRDDQLRWEREQLWDDAHRRSDPRSAQAAVLSQSPSLCTICDSMSASYPTSVPEAQAAAYNVAWWEKVVAAPITSRPLDSTTPPRPPPRPAACITTTQHWRPPAKPQQGSPELLQIISNHRHQMQQQNALREAWNARNKTEAAVRLKHGLSPDYEIAATFWDFPMPGFFSWRTYRSIQEQCRMAERRARGNTTRPRPPRSSLSYSESSEQVQVEPEFIETLKQREEREELERQTAKVAGQVGYLYFVGGGGSVNGLEIWHDDVERSDKNLVVRMRRSASDTSGSEDSQDVDDDDDDDPDWMDIDVP</sequence>
<dbReference type="EMBL" id="KI963919">
    <property type="protein sequence ID" value="EUC51103.1"/>
    <property type="molecule type" value="Genomic_DNA"/>
</dbReference>
<dbReference type="GeneID" id="19121923"/>
<feature type="region of interest" description="Disordered" evidence="1">
    <location>
        <begin position="288"/>
        <end position="317"/>
    </location>
</feature>